<dbReference type="InterPro" id="IPR013154">
    <property type="entry name" value="ADH-like_N"/>
</dbReference>
<dbReference type="EMBL" id="JYIU01000041">
    <property type="protein sequence ID" value="KJL21144.1"/>
    <property type="molecule type" value="Genomic_DNA"/>
</dbReference>
<dbReference type="InterPro" id="IPR002364">
    <property type="entry name" value="Quin_OxRdtase/zeta-crystal_CS"/>
</dbReference>
<gene>
    <name evidence="2" type="primary">ppsC</name>
    <name evidence="2" type="ORF">RN50_01828</name>
</gene>
<dbReference type="KEGG" id="mfol:DXT68_14330"/>
<protein>
    <submittedName>
        <fullName evidence="2">Phthiocerol synthesis polyketide synthase type I PpsC</fullName>
        <ecNumber evidence="2">2.3.1.41</ecNumber>
    </submittedName>
</protein>
<organism evidence="2 3">
    <name type="scientific">Microbacterium foliorum</name>
    <dbReference type="NCBI Taxonomy" id="104336"/>
    <lineage>
        <taxon>Bacteria</taxon>
        <taxon>Bacillati</taxon>
        <taxon>Actinomycetota</taxon>
        <taxon>Actinomycetes</taxon>
        <taxon>Micrococcales</taxon>
        <taxon>Microbacteriaceae</taxon>
        <taxon>Microbacterium</taxon>
    </lineage>
</organism>
<dbReference type="PANTHER" id="PTHR43677:SF4">
    <property type="entry name" value="QUINONE OXIDOREDUCTASE-LIKE PROTEIN 2"/>
    <property type="match status" value="1"/>
</dbReference>
<dbReference type="GO" id="GO:0004315">
    <property type="term" value="F:3-oxoacyl-[acyl-carrier-protein] synthase activity"/>
    <property type="evidence" value="ECO:0007669"/>
    <property type="project" value="UniProtKB-EC"/>
</dbReference>
<dbReference type="InterPro" id="IPR011032">
    <property type="entry name" value="GroES-like_sf"/>
</dbReference>
<dbReference type="InterPro" id="IPR036291">
    <property type="entry name" value="NAD(P)-bd_dom_sf"/>
</dbReference>
<dbReference type="PANTHER" id="PTHR43677">
    <property type="entry name" value="SHORT-CHAIN DEHYDROGENASE/REDUCTASE"/>
    <property type="match status" value="1"/>
</dbReference>
<feature type="domain" description="Enoyl reductase (ER)" evidence="1">
    <location>
        <begin position="8"/>
        <end position="316"/>
    </location>
</feature>
<dbReference type="Pfam" id="PF13602">
    <property type="entry name" value="ADH_zinc_N_2"/>
    <property type="match status" value="1"/>
</dbReference>
<keyword evidence="2" id="KW-0012">Acyltransferase</keyword>
<comment type="caution">
    <text evidence="2">The sequence shown here is derived from an EMBL/GenBank/DDBJ whole genome shotgun (WGS) entry which is preliminary data.</text>
</comment>
<keyword evidence="3" id="KW-1185">Reference proteome</keyword>
<proteinExistence type="predicted"/>
<accession>A0A0F0KL29</accession>
<evidence type="ECO:0000313" key="2">
    <source>
        <dbReference type="EMBL" id="KJL21144.1"/>
    </source>
</evidence>
<dbReference type="GO" id="GO:0016491">
    <property type="term" value="F:oxidoreductase activity"/>
    <property type="evidence" value="ECO:0007669"/>
    <property type="project" value="InterPro"/>
</dbReference>
<dbReference type="Gene3D" id="3.40.50.720">
    <property type="entry name" value="NAD(P)-binding Rossmann-like Domain"/>
    <property type="match status" value="1"/>
</dbReference>
<dbReference type="PATRIC" id="fig|104336.4.peg.1869"/>
<dbReference type="SUPFAM" id="SSF51735">
    <property type="entry name" value="NAD(P)-binding Rossmann-fold domains"/>
    <property type="match status" value="1"/>
</dbReference>
<evidence type="ECO:0000313" key="3">
    <source>
        <dbReference type="Proteomes" id="UP000033572"/>
    </source>
</evidence>
<dbReference type="Proteomes" id="UP000033572">
    <property type="component" value="Unassembled WGS sequence"/>
</dbReference>
<dbReference type="GO" id="GO:0008270">
    <property type="term" value="F:zinc ion binding"/>
    <property type="evidence" value="ECO:0007669"/>
    <property type="project" value="InterPro"/>
</dbReference>
<dbReference type="InterPro" id="IPR020843">
    <property type="entry name" value="ER"/>
</dbReference>
<dbReference type="InterPro" id="IPR051397">
    <property type="entry name" value="Zn-ADH-like_protein"/>
</dbReference>
<keyword evidence="2" id="KW-0808">Transferase</keyword>
<dbReference type="SMART" id="SM00829">
    <property type="entry name" value="PKS_ER"/>
    <property type="match status" value="1"/>
</dbReference>
<dbReference type="SUPFAM" id="SSF50129">
    <property type="entry name" value="GroES-like"/>
    <property type="match status" value="1"/>
</dbReference>
<dbReference type="Pfam" id="PF08240">
    <property type="entry name" value="ADH_N"/>
    <property type="match status" value="1"/>
</dbReference>
<dbReference type="Gene3D" id="3.90.180.10">
    <property type="entry name" value="Medium-chain alcohol dehydrogenases, catalytic domain"/>
    <property type="match status" value="1"/>
</dbReference>
<dbReference type="PROSITE" id="PS01162">
    <property type="entry name" value="QOR_ZETA_CRYSTAL"/>
    <property type="match status" value="1"/>
</dbReference>
<evidence type="ECO:0000259" key="1">
    <source>
        <dbReference type="SMART" id="SM00829"/>
    </source>
</evidence>
<sequence>MRAYAVRTTDESTDLHELDLPIPRPARGRVSIDVQYAGLGMIDALWANGFMQSSAGFVPGLEVSGTVREVGEDVVNLHGGQRVAAFLPNAGGLAEVACAPSSLVVPLPKGLTPELASVVPTNTVTAHLALTTVARFTPGESMLVHAGAGGLGSQFLQVARTLGGGRIDAVVGTPEKQTIGHRLGYDNTYLRTDLASIPDDAYDLVIDPVGGEAATRALRMLRSGGRLIKVGNASQAADVTISSLAHWLQNKTTAGFNVGAWLAAFPEHGTHSLRWSLDAVTTGTVRVDLTRTGRWAQTTEILNKLHAGVTTGKATIRVA</sequence>
<reference evidence="2 3" key="1">
    <citation type="submission" date="2015-02" db="EMBL/GenBank/DDBJ databases">
        <title>Draft genome sequences of ten Microbacterium spp. with emphasis on heavy metal contaminated environments.</title>
        <authorList>
            <person name="Corretto E."/>
        </authorList>
    </citation>
    <scope>NUCLEOTIDE SEQUENCE [LARGE SCALE GENOMIC DNA]</scope>
    <source>
        <strain evidence="2 3">DSM 12966</strain>
    </source>
</reference>
<dbReference type="AlphaFoldDB" id="A0A0F0KL29"/>
<dbReference type="EC" id="2.3.1.41" evidence="2"/>
<name>A0A0F0KL29_9MICO</name>